<organism evidence="1 2">
    <name type="scientific">Emericella nidulans (strain FGSC A4 / ATCC 38163 / CBS 112.46 / NRRL 194 / M139)</name>
    <name type="common">Aspergillus nidulans</name>
    <dbReference type="NCBI Taxonomy" id="227321"/>
    <lineage>
        <taxon>Eukaryota</taxon>
        <taxon>Fungi</taxon>
        <taxon>Dikarya</taxon>
        <taxon>Ascomycota</taxon>
        <taxon>Pezizomycotina</taxon>
        <taxon>Eurotiomycetes</taxon>
        <taxon>Eurotiomycetidae</taxon>
        <taxon>Eurotiales</taxon>
        <taxon>Aspergillaceae</taxon>
        <taxon>Aspergillus</taxon>
        <taxon>Aspergillus subgen. Nidulantes</taxon>
    </lineage>
</organism>
<dbReference type="HOGENOM" id="CLU_3423298_0_0_1"/>
<name>C8VA08_EMENI</name>
<dbReference type="Proteomes" id="UP000000560">
    <property type="component" value="Chromosome III"/>
</dbReference>
<evidence type="ECO:0000313" key="2">
    <source>
        <dbReference type="Proteomes" id="UP000000560"/>
    </source>
</evidence>
<reference evidence="2" key="2">
    <citation type="journal article" date="2009" name="Fungal Genet. Biol.">
        <title>The 2008 update of the Aspergillus nidulans genome annotation: a community effort.</title>
        <authorList>
            <person name="Wortman J.R."/>
            <person name="Gilsenan J.M."/>
            <person name="Joardar V."/>
            <person name="Deegan J."/>
            <person name="Clutterbuck J."/>
            <person name="Andersen M.R."/>
            <person name="Archer D."/>
            <person name="Bencina M."/>
            <person name="Braus G."/>
            <person name="Coutinho P."/>
            <person name="von Dohren H."/>
            <person name="Doonan J."/>
            <person name="Driessen A.J."/>
            <person name="Durek P."/>
            <person name="Espeso E."/>
            <person name="Fekete E."/>
            <person name="Flipphi M."/>
            <person name="Estrada C.G."/>
            <person name="Geysens S."/>
            <person name="Goldman G."/>
            <person name="de Groot P.W."/>
            <person name="Hansen K."/>
            <person name="Harris S.D."/>
            <person name="Heinekamp T."/>
            <person name="Helmstaedt K."/>
            <person name="Henrissat B."/>
            <person name="Hofmann G."/>
            <person name="Homan T."/>
            <person name="Horio T."/>
            <person name="Horiuchi H."/>
            <person name="James S."/>
            <person name="Jones M."/>
            <person name="Karaffa L."/>
            <person name="Karanyi Z."/>
            <person name="Kato M."/>
            <person name="Keller N."/>
            <person name="Kelly D.E."/>
            <person name="Kiel J.A."/>
            <person name="Kim J.M."/>
            <person name="van der Klei I.J."/>
            <person name="Klis F.M."/>
            <person name="Kovalchuk A."/>
            <person name="Krasevec N."/>
            <person name="Kubicek C.P."/>
            <person name="Liu B."/>
            <person name="Maccabe A."/>
            <person name="Meyer V."/>
            <person name="Mirabito P."/>
            <person name="Miskei M."/>
            <person name="Mos M."/>
            <person name="Mullins J."/>
            <person name="Nelson D.R."/>
            <person name="Nielsen J."/>
            <person name="Oakley B.R."/>
            <person name="Osmani S.A."/>
            <person name="Pakula T."/>
            <person name="Paszewski A."/>
            <person name="Paulsen I."/>
            <person name="Pilsyk S."/>
            <person name="Pocsi I."/>
            <person name="Punt P.J."/>
            <person name="Ram A.F."/>
            <person name="Ren Q."/>
            <person name="Robellet X."/>
            <person name="Robson G."/>
            <person name="Seiboth B."/>
            <person name="van Solingen P."/>
            <person name="Specht T."/>
            <person name="Sun J."/>
            <person name="Taheri-Talesh N."/>
            <person name="Takeshita N."/>
            <person name="Ussery D."/>
            <person name="vanKuyk P.A."/>
            <person name="Visser H."/>
            <person name="van de Vondervoort P.J."/>
            <person name="de Vries R.P."/>
            <person name="Walton J."/>
            <person name="Xiang X."/>
            <person name="Xiong Y."/>
            <person name="Zeng A.P."/>
            <person name="Brandt B.W."/>
            <person name="Cornell M.J."/>
            <person name="van den Hondel C.A."/>
            <person name="Visser J."/>
            <person name="Oliver S.G."/>
            <person name="Turner G."/>
        </authorList>
    </citation>
    <scope>GENOME REANNOTATION</scope>
    <source>
        <strain evidence="2">FGSC A4 / ATCC 38163 / CBS 112.46 / NRRL 194 / M139</strain>
    </source>
</reference>
<sequence>MTLDTYMSKIIQSDLNFDIFMDP</sequence>
<reference evidence="2" key="1">
    <citation type="journal article" date="2005" name="Nature">
        <title>Sequencing of Aspergillus nidulans and comparative analysis with A. fumigatus and A. oryzae.</title>
        <authorList>
            <person name="Galagan J.E."/>
            <person name="Calvo S.E."/>
            <person name="Cuomo C."/>
            <person name="Ma L.J."/>
            <person name="Wortman J.R."/>
            <person name="Batzoglou S."/>
            <person name="Lee S.I."/>
            <person name="Basturkmen M."/>
            <person name="Spevak C.C."/>
            <person name="Clutterbuck J."/>
            <person name="Kapitonov V."/>
            <person name="Jurka J."/>
            <person name="Scazzocchio C."/>
            <person name="Farman M."/>
            <person name="Butler J."/>
            <person name="Purcell S."/>
            <person name="Harris S."/>
            <person name="Braus G.H."/>
            <person name="Draht O."/>
            <person name="Busch S."/>
            <person name="D'Enfert C."/>
            <person name="Bouchier C."/>
            <person name="Goldman G.H."/>
            <person name="Bell-Pedersen D."/>
            <person name="Griffiths-Jones S."/>
            <person name="Doonan J.H."/>
            <person name="Yu J."/>
            <person name="Vienken K."/>
            <person name="Pain A."/>
            <person name="Freitag M."/>
            <person name="Selker E.U."/>
            <person name="Archer D.B."/>
            <person name="Penalva M.A."/>
            <person name="Oakley B.R."/>
            <person name="Momany M."/>
            <person name="Tanaka T."/>
            <person name="Kumagai T."/>
            <person name="Asai K."/>
            <person name="Machida M."/>
            <person name="Nierman W.C."/>
            <person name="Denning D.W."/>
            <person name="Caddick M."/>
            <person name="Hynes M."/>
            <person name="Paoletti M."/>
            <person name="Fischer R."/>
            <person name="Miller B."/>
            <person name="Dyer P."/>
            <person name="Sachs M.S."/>
            <person name="Osmani S.A."/>
            <person name="Birren B.W."/>
        </authorList>
    </citation>
    <scope>NUCLEOTIDE SEQUENCE [LARGE SCALE GENOMIC DNA]</scope>
    <source>
        <strain evidence="2">FGSC A4 / ATCC 38163 / CBS 112.46 / NRRL 194 / M139</strain>
    </source>
</reference>
<evidence type="ECO:0000313" key="1">
    <source>
        <dbReference type="EMBL" id="CBF78135.1"/>
    </source>
</evidence>
<accession>C8VA08</accession>
<dbReference type="EMBL" id="BN001303">
    <property type="protein sequence ID" value="CBF78135.1"/>
    <property type="molecule type" value="Genomic_DNA"/>
</dbReference>
<keyword evidence="2" id="KW-1185">Reference proteome</keyword>
<dbReference type="AlphaFoldDB" id="C8VA08"/>
<proteinExistence type="predicted"/>
<gene>
    <name evidence="1" type="ORF">ANIA_11629</name>
</gene>
<dbReference type="InParanoid" id="C8VA08"/>
<protein>
    <submittedName>
        <fullName evidence="1">Uncharacterized protein</fullName>
    </submittedName>
</protein>